<dbReference type="RefSeq" id="WP_167966482.1">
    <property type="nucleotide sequence ID" value="NZ_JAATJJ010000003.1"/>
</dbReference>
<sequence>MSNKIKSLLYFTCFVATCIFYYQMEQKNEIENQIVKKEVNASNSKDIAKVASEDMAGFN</sequence>
<name>A0A846R4G2_9FLAO</name>
<dbReference type="Proteomes" id="UP000590442">
    <property type="component" value="Unassembled WGS sequence"/>
</dbReference>
<proteinExistence type="predicted"/>
<feature type="transmembrane region" description="Helical" evidence="1">
    <location>
        <begin position="7"/>
        <end position="24"/>
    </location>
</feature>
<evidence type="ECO:0000313" key="3">
    <source>
        <dbReference type="Proteomes" id="UP000590442"/>
    </source>
</evidence>
<keyword evidence="1" id="KW-0472">Membrane</keyword>
<evidence type="ECO:0000313" key="2">
    <source>
        <dbReference type="EMBL" id="NJB72865.1"/>
    </source>
</evidence>
<accession>A0A846R4G2</accession>
<keyword evidence="1" id="KW-0812">Transmembrane</keyword>
<gene>
    <name evidence="2" type="ORF">GGR42_003363</name>
</gene>
<protein>
    <submittedName>
        <fullName evidence="2">Uncharacterized protein</fullName>
    </submittedName>
</protein>
<reference evidence="2 3" key="1">
    <citation type="submission" date="2020-03" db="EMBL/GenBank/DDBJ databases">
        <title>Genomic Encyclopedia of Type Strains, Phase IV (KMG-IV): sequencing the most valuable type-strain genomes for metagenomic binning, comparative biology and taxonomic classification.</title>
        <authorList>
            <person name="Goeker M."/>
        </authorList>
    </citation>
    <scope>NUCLEOTIDE SEQUENCE [LARGE SCALE GENOMIC DNA]</scope>
    <source>
        <strain evidence="2 3">DSM 29762</strain>
    </source>
</reference>
<dbReference type="AlphaFoldDB" id="A0A846R4G2"/>
<keyword evidence="3" id="KW-1185">Reference proteome</keyword>
<evidence type="ECO:0000256" key="1">
    <source>
        <dbReference type="SAM" id="Phobius"/>
    </source>
</evidence>
<comment type="caution">
    <text evidence="2">The sequence shown here is derived from an EMBL/GenBank/DDBJ whole genome shotgun (WGS) entry which is preliminary data.</text>
</comment>
<organism evidence="2 3">
    <name type="scientific">Saonia flava</name>
    <dbReference type="NCBI Taxonomy" id="523696"/>
    <lineage>
        <taxon>Bacteria</taxon>
        <taxon>Pseudomonadati</taxon>
        <taxon>Bacteroidota</taxon>
        <taxon>Flavobacteriia</taxon>
        <taxon>Flavobacteriales</taxon>
        <taxon>Flavobacteriaceae</taxon>
        <taxon>Saonia</taxon>
    </lineage>
</organism>
<keyword evidence="1" id="KW-1133">Transmembrane helix</keyword>
<dbReference type="EMBL" id="JAATJJ010000003">
    <property type="protein sequence ID" value="NJB72865.1"/>
    <property type="molecule type" value="Genomic_DNA"/>
</dbReference>